<dbReference type="RefSeq" id="WP_201244558.1">
    <property type="nucleotide sequence ID" value="NZ_NHSF01000043.1"/>
</dbReference>
<feature type="non-terminal residue" evidence="1">
    <location>
        <position position="1"/>
    </location>
</feature>
<sequence>PDNRQVFVAQVQLKAAEGDAEGALALLERTPLELANDAELAALRGRLAFSAALTDAPSAEALTAQLEANPNDSAARYQLAAHQVLAGEHEAALEHLLTLLKRDRQYGDDAARKGMIAIFDLLGGGELVSRYRAKMLSSLY</sequence>
<organism evidence="1 2">
    <name type="scientific">Halochromatium salexigens</name>
    <name type="common">Chromatium salexigens</name>
    <dbReference type="NCBI Taxonomy" id="49447"/>
    <lineage>
        <taxon>Bacteria</taxon>
        <taxon>Pseudomonadati</taxon>
        <taxon>Pseudomonadota</taxon>
        <taxon>Gammaproteobacteria</taxon>
        <taxon>Chromatiales</taxon>
        <taxon>Chromatiaceae</taxon>
        <taxon>Halochromatium</taxon>
    </lineage>
</organism>
<dbReference type="InterPro" id="IPR011990">
    <property type="entry name" value="TPR-like_helical_dom_sf"/>
</dbReference>
<dbReference type="Proteomes" id="UP001296967">
    <property type="component" value="Unassembled WGS sequence"/>
</dbReference>
<name>A0AAJ0UET3_HALSE</name>
<dbReference type="Gene3D" id="1.25.40.10">
    <property type="entry name" value="Tetratricopeptide repeat domain"/>
    <property type="match status" value="1"/>
</dbReference>
<evidence type="ECO:0000313" key="1">
    <source>
        <dbReference type="EMBL" id="MBK5930139.1"/>
    </source>
</evidence>
<accession>A0AAJ0UET3</accession>
<dbReference type="Pfam" id="PF14561">
    <property type="entry name" value="TPR_20"/>
    <property type="match status" value="1"/>
</dbReference>
<protein>
    <submittedName>
        <fullName evidence="1">Co-chaperone YbbN</fullName>
    </submittedName>
</protein>
<dbReference type="AlphaFoldDB" id="A0AAJ0UET3"/>
<reference evidence="1" key="2">
    <citation type="journal article" date="2020" name="Microorganisms">
        <title>Osmotic Adaptation and Compatible Solute Biosynthesis of Phototrophic Bacteria as Revealed from Genome Analyses.</title>
        <authorList>
            <person name="Imhoff J.F."/>
            <person name="Rahn T."/>
            <person name="Kunzel S."/>
            <person name="Keller A."/>
            <person name="Neulinger S.C."/>
        </authorList>
    </citation>
    <scope>NUCLEOTIDE SEQUENCE</scope>
    <source>
        <strain evidence="1">DSM 4395</strain>
    </source>
</reference>
<dbReference type="EMBL" id="NHSF01000043">
    <property type="protein sequence ID" value="MBK5930139.1"/>
    <property type="molecule type" value="Genomic_DNA"/>
</dbReference>
<keyword evidence="2" id="KW-1185">Reference proteome</keyword>
<reference evidence="1" key="1">
    <citation type="submission" date="2017-05" db="EMBL/GenBank/DDBJ databases">
        <authorList>
            <person name="Imhoff J.F."/>
            <person name="Rahn T."/>
            <person name="Kuenzel S."/>
            <person name="Neulinger S.C."/>
        </authorList>
    </citation>
    <scope>NUCLEOTIDE SEQUENCE</scope>
    <source>
        <strain evidence="1">DSM 4395</strain>
    </source>
</reference>
<comment type="caution">
    <text evidence="1">The sequence shown here is derived from an EMBL/GenBank/DDBJ whole genome shotgun (WGS) entry which is preliminary data.</text>
</comment>
<gene>
    <name evidence="1" type="ORF">CCR82_06270</name>
</gene>
<evidence type="ECO:0000313" key="2">
    <source>
        <dbReference type="Proteomes" id="UP001296967"/>
    </source>
</evidence>
<proteinExistence type="predicted"/>